<dbReference type="AlphaFoldDB" id="A0A8C2VYS9"/>
<dbReference type="SUPFAM" id="SSF82185">
    <property type="entry name" value="Histone H3 K4-specific methyltransferase SET7/9 N-terminal domain"/>
    <property type="match status" value="1"/>
</dbReference>
<evidence type="ECO:0000313" key="3">
    <source>
        <dbReference type="Ensembl" id="ENSCLAP00000022648.1"/>
    </source>
</evidence>
<proteinExistence type="predicted"/>
<feature type="compositionally biased region" description="Low complexity" evidence="2">
    <location>
        <begin position="465"/>
        <end position="485"/>
    </location>
</feature>
<keyword evidence="4" id="KW-1185">Reference proteome</keyword>
<keyword evidence="1" id="KW-0677">Repeat</keyword>
<dbReference type="Ensembl" id="ENSCLAT00000022856.1">
    <property type="protein sequence ID" value="ENSCLAP00000022648.1"/>
    <property type="gene ID" value="ENSCLAG00000015530.1"/>
</dbReference>
<dbReference type="OMA" id="NICFERW"/>
<reference evidence="3" key="2">
    <citation type="submission" date="2025-09" db="UniProtKB">
        <authorList>
            <consortium name="Ensembl"/>
        </authorList>
    </citation>
    <scope>IDENTIFICATION</scope>
</reference>
<dbReference type="SUPFAM" id="SSF48065">
    <property type="entry name" value="DBL homology domain (DH-domain)"/>
    <property type="match status" value="1"/>
</dbReference>
<dbReference type="Gene3D" id="2.20.110.10">
    <property type="entry name" value="Histone H3 K4-specific methyltransferase SET7/9 N-terminal domain"/>
    <property type="match status" value="1"/>
</dbReference>
<evidence type="ECO:0000256" key="2">
    <source>
        <dbReference type="SAM" id="MobiDB-lite"/>
    </source>
</evidence>
<evidence type="ECO:0000256" key="1">
    <source>
        <dbReference type="ARBA" id="ARBA00022737"/>
    </source>
</evidence>
<evidence type="ECO:0008006" key="5">
    <source>
        <dbReference type="Google" id="ProtNLM"/>
    </source>
</evidence>
<organism evidence="3 4">
    <name type="scientific">Chinchilla lanigera</name>
    <name type="common">Long-tailed chinchilla</name>
    <name type="synonym">Chinchilla villidera</name>
    <dbReference type="NCBI Taxonomy" id="34839"/>
    <lineage>
        <taxon>Eukaryota</taxon>
        <taxon>Metazoa</taxon>
        <taxon>Chordata</taxon>
        <taxon>Craniata</taxon>
        <taxon>Vertebrata</taxon>
        <taxon>Euteleostomi</taxon>
        <taxon>Mammalia</taxon>
        <taxon>Eutheria</taxon>
        <taxon>Euarchontoglires</taxon>
        <taxon>Glires</taxon>
        <taxon>Rodentia</taxon>
        <taxon>Hystricomorpha</taxon>
        <taxon>Chinchillidae</taxon>
        <taxon>Chinchilla</taxon>
    </lineage>
</organism>
<dbReference type="GO" id="GO:0031410">
    <property type="term" value="C:cytoplasmic vesicle"/>
    <property type="evidence" value="ECO:0007669"/>
    <property type="project" value="TreeGrafter"/>
</dbReference>
<protein>
    <recommendedName>
        <fullName evidence="5">ALS2 C-terminal like</fullName>
    </recommendedName>
</protein>
<dbReference type="PANTHER" id="PTHR46089:SF1">
    <property type="entry name" value="ALS2 C-TERMINAL-LIKE PROTEIN"/>
    <property type="match status" value="1"/>
</dbReference>
<dbReference type="PANTHER" id="PTHR46089">
    <property type="entry name" value="ALSIN HOMOLOG"/>
    <property type="match status" value="1"/>
</dbReference>
<dbReference type="InterPro" id="IPR035899">
    <property type="entry name" value="DBL_dom_sf"/>
</dbReference>
<reference evidence="3" key="1">
    <citation type="submission" date="2025-08" db="UniProtKB">
        <authorList>
            <consortium name="Ensembl"/>
        </authorList>
    </citation>
    <scope>IDENTIFICATION</scope>
</reference>
<dbReference type="InterPro" id="IPR051984">
    <property type="entry name" value="Alsin"/>
</dbReference>
<dbReference type="GO" id="GO:0031267">
    <property type="term" value="F:small GTPase binding"/>
    <property type="evidence" value="ECO:0007669"/>
    <property type="project" value="TreeGrafter"/>
</dbReference>
<dbReference type="Proteomes" id="UP000694398">
    <property type="component" value="Unassembled WGS sequence"/>
</dbReference>
<name>A0A8C2VYS9_CHILA</name>
<dbReference type="Pfam" id="PF02493">
    <property type="entry name" value="MORN"/>
    <property type="match status" value="3"/>
</dbReference>
<dbReference type="GeneTree" id="ENSGT00940000161305"/>
<evidence type="ECO:0000313" key="4">
    <source>
        <dbReference type="Proteomes" id="UP000694398"/>
    </source>
</evidence>
<accession>A0A8C2VYS9</accession>
<dbReference type="InterPro" id="IPR003409">
    <property type="entry name" value="MORN"/>
</dbReference>
<dbReference type="GO" id="GO:0005085">
    <property type="term" value="F:guanyl-nucleotide exchange factor activity"/>
    <property type="evidence" value="ECO:0007669"/>
    <property type="project" value="TreeGrafter"/>
</dbReference>
<feature type="region of interest" description="Disordered" evidence="2">
    <location>
        <begin position="451"/>
        <end position="533"/>
    </location>
</feature>
<dbReference type="SMART" id="SM00698">
    <property type="entry name" value="MORN"/>
    <property type="match status" value="3"/>
</dbReference>
<dbReference type="GO" id="GO:0016197">
    <property type="term" value="P:endosomal transport"/>
    <property type="evidence" value="ECO:0007669"/>
    <property type="project" value="TreeGrafter"/>
</dbReference>
<sequence>MCSPEEALLQLEEAFLATLALVNTHILQPLLLAGDPSEPRAQECLQLLRQLHRNSLQLWHLTQQSLQSLHRRLRQPRTTGLESLLLLGSADRILQVHLEYIESYTSCVVVQVFQQVAKRKREYWHTQCRLLQKHLSGVSFEGPVDALLARLLHQPLAQHLQQRVLHLLRLRDTLGEGHPAQELVMNATILHGNLQSFLQQALDQAAATQALWHSLSSRPKDLLCTPAHCLLQDSQDIPVTVTPLRAERVLLFDDTLVLLQGPSVCSFDLRLVWVRPAQDRCTLCILTPEEEFSLCARNPQGQVVWQWKVCQAVCQALRGKKDFPVLGAGPAPSKPPACRSMAYTFRAEGRLCRATYEGEWCLGRPHGKGTLKWPDGRNHVGNFRRGLEHGFGIYLVPKATEDKFDCYKCHWDEGRMCGYGICTARRRCTRATSRPACGTGSGSWTVRRRLPSPSATRATGRRARGVATASRRTATGASATSACGRRTSAMARELSSPRRGSATRAPSRRTRWWAPASSSRKTTHCMRAPSPGT</sequence>